<dbReference type="EnsemblPlants" id="LPERR08G04640.1">
    <property type="protein sequence ID" value="LPERR08G04640.1"/>
    <property type="gene ID" value="LPERR08G04640"/>
</dbReference>
<evidence type="ECO:0000256" key="2">
    <source>
        <dbReference type="SAM" id="Phobius"/>
    </source>
</evidence>
<organism evidence="3 4">
    <name type="scientific">Leersia perrieri</name>
    <dbReference type="NCBI Taxonomy" id="77586"/>
    <lineage>
        <taxon>Eukaryota</taxon>
        <taxon>Viridiplantae</taxon>
        <taxon>Streptophyta</taxon>
        <taxon>Embryophyta</taxon>
        <taxon>Tracheophyta</taxon>
        <taxon>Spermatophyta</taxon>
        <taxon>Magnoliopsida</taxon>
        <taxon>Liliopsida</taxon>
        <taxon>Poales</taxon>
        <taxon>Poaceae</taxon>
        <taxon>BOP clade</taxon>
        <taxon>Oryzoideae</taxon>
        <taxon>Oryzeae</taxon>
        <taxon>Oryzinae</taxon>
        <taxon>Leersia</taxon>
    </lineage>
</organism>
<dbReference type="PANTHER" id="PTHR33625">
    <property type="entry name" value="OS08G0179900 PROTEIN"/>
    <property type="match status" value="1"/>
</dbReference>
<evidence type="ECO:0000313" key="3">
    <source>
        <dbReference type="EnsemblPlants" id="LPERR08G04640.1"/>
    </source>
</evidence>
<reference evidence="3 4" key="1">
    <citation type="submission" date="2012-08" db="EMBL/GenBank/DDBJ databases">
        <title>Oryza genome evolution.</title>
        <authorList>
            <person name="Wing R.A."/>
        </authorList>
    </citation>
    <scope>NUCLEOTIDE SEQUENCE</scope>
</reference>
<dbReference type="eggNOG" id="ENOG502RZDK">
    <property type="taxonomic scope" value="Eukaryota"/>
</dbReference>
<feature type="transmembrane region" description="Helical" evidence="2">
    <location>
        <begin position="248"/>
        <end position="266"/>
    </location>
</feature>
<protein>
    <submittedName>
        <fullName evidence="3">Uncharacterized protein</fullName>
    </submittedName>
</protein>
<keyword evidence="2" id="KW-0812">Transmembrane</keyword>
<feature type="region of interest" description="Disordered" evidence="1">
    <location>
        <begin position="178"/>
        <end position="199"/>
    </location>
</feature>
<dbReference type="AlphaFoldDB" id="A0A0D9X505"/>
<evidence type="ECO:0000313" key="4">
    <source>
        <dbReference type="Proteomes" id="UP000032180"/>
    </source>
</evidence>
<accession>A0A0D9X505</accession>
<keyword evidence="2" id="KW-1133">Transmembrane helix</keyword>
<dbReference type="PANTHER" id="PTHR33625:SF4">
    <property type="entry name" value="OS08G0179900 PROTEIN"/>
    <property type="match status" value="1"/>
</dbReference>
<name>A0A0D9X505_9ORYZ</name>
<keyword evidence="4" id="KW-1185">Reference proteome</keyword>
<dbReference type="Gramene" id="LPERR08G04640.1">
    <property type="protein sequence ID" value="LPERR08G04640.1"/>
    <property type="gene ID" value="LPERR08G04640"/>
</dbReference>
<dbReference type="Proteomes" id="UP000032180">
    <property type="component" value="Chromosome 8"/>
</dbReference>
<keyword evidence="2" id="KW-0472">Membrane</keyword>
<proteinExistence type="predicted"/>
<reference evidence="4" key="2">
    <citation type="submission" date="2013-12" db="EMBL/GenBank/DDBJ databases">
        <authorList>
            <person name="Yu Y."/>
            <person name="Lee S."/>
            <person name="de Baynast K."/>
            <person name="Wissotski M."/>
            <person name="Liu L."/>
            <person name="Talag J."/>
            <person name="Goicoechea J."/>
            <person name="Angelova A."/>
            <person name="Jetty R."/>
            <person name="Kudrna D."/>
            <person name="Golser W."/>
            <person name="Rivera L."/>
            <person name="Zhang J."/>
            <person name="Wing R."/>
        </authorList>
    </citation>
    <scope>NUCLEOTIDE SEQUENCE</scope>
</reference>
<reference evidence="3" key="3">
    <citation type="submission" date="2015-04" db="UniProtKB">
        <authorList>
            <consortium name="EnsemblPlants"/>
        </authorList>
    </citation>
    <scope>IDENTIFICATION</scope>
</reference>
<evidence type="ECO:0000256" key="1">
    <source>
        <dbReference type="SAM" id="MobiDB-lite"/>
    </source>
</evidence>
<sequence>MGGGVMRTAAKVGIAGGAAAAAASAGGRFRHAAPAFATAASAEAAAATPLVSAGGDAPAVAQWGASSWEVDDWEFADWRDVAAAEPEVTAAGKPRLVFAPPSREEAEEATTELRDAIDRVYFSEAPVEVVKEQDKDLSKLGADAIIPAMPGHLVEIKPRGSGLVHAFPEDTATVVSPEKFEDASSENISPGEKPNSSPFADFVDNAKKTVDIAKKTVVDIVDKITHFFEDIFRKPDEADAGNNNYKEIAGGSFVALALAVILVVLFKRSS</sequence>
<dbReference type="STRING" id="77586.A0A0D9X505"/>